<feature type="signal peptide" evidence="9">
    <location>
        <begin position="1"/>
        <end position="26"/>
    </location>
</feature>
<evidence type="ECO:0000256" key="6">
    <source>
        <dbReference type="ARBA" id="ARBA00023065"/>
    </source>
</evidence>
<evidence type="ECO:0000256" key="9">
    <source>
        <dbReference type="SAM" id="SignalP"/>
    </source>
</evidence>
<evidence type="ECO:0000256" key="4">
    <source>
        <dbReference type="ARBA" id="ARBA00022692"/>
    </source>
</evidence>
<dbReference type="Pfam" id="PF25539">
    <property type="entry name" value="Bestrophin_2"/>
    <property type="match status" value="1"/>
</dbReference>
<gene>
    <name evidence="10" type="ORF">TrVE_jg7190</name>
</gene>
<keyword evidence="11" id="KW-1185">Reference proteome</keyword>
<comment type="caution">
    <text evidence="10">The sequence shown here is derived from an EMBL/GenBank/DDBJ whole genome shotgun (WGS) entry which is preliminary data.</text>
</comment>
<name>A0A9W7F5N4_9STRA</name>
<dbReference type="AlphaFoldDB" id="A0A9W7F5N4"/>
<keyword evidence="7" id="KW-0472">Membrane</keyword>
<feature type="chain" id="PRO_5040722370" evidence="9">
    <location>
        <begin position="27"/>
        <end position="489"/>
    </location>
</feature>
<feature type="compositionally biased region" description="Acidic residues" evidence="8">
    <location>
        <begin position="282"/>
        <end position="298"/>
    </location>
</feature>
<feature type="region of interest" description="Disordered" evidence="8">
    <location>
        <begin position="276"/>
        <end position="300"/>
    </location>
</feature>
<dbReference type="EMBL" id="BRXX01000270">
    <property type="protein sequence ID" value="GMI01744.1"/>
    <property type="molecule type" value="Genomic_DNA"/>
</dbReference>
<evidence type="ECO:0000256" key="1">
    <source>
        <dbReference type="ARBA" id="ARBA00004651"/>
    </source>
</evidence>
<dbReference type="GO" id="GO:0005254">
    <property type="term" value="F:chloride channel activity"/>
    <property type="evidence" value="ECO:0007669"/>
    <property type="project" value="InterPro"/>
</dbReference>
<keyword evidence="3" id="KW-1003">Cell membrane</keyword>
<evidence type="ECO:0000256" key="3">
    <source>
        <dbReference type="ARBA" id="ARBA00022475"/>
    </source>
</evidence>
<comment type="subcellular location">
    <subcellularLocation>
        <location evidence="1">Cell membrane</location>
        <topology evidence="1">Multi-pass membrane protein</topology>
    </subcellularLocation>
</comment>
<evidence type="ECO:0000313" key="10">
    <source>
        <dbReference type="EMBL" id="GMI01744.1"/>
    </source>
</evidence>
<dbReference type="PANTHER" id="PTHR33281">
    <property type="entry name" value="UPF0187 PROTEIN YNEE"/>
    <property type="match status" value="1"/>
</dbReference>
<keyword evidence="9" id="KW-0732">Signal</keyword>
<evidence type="ECO:0000313" key="11">
    <source>
        <dbReference type="Proteomes" id="UP001165160"/>
    </source>
</evidence>
<organism evidence="10 11">
    <name type="scientific">Triparma verrucosa</name>
    <dbReference type="NCBI Taxonomy" id="1606542"/>
    <lineage>
        <taxon>Eukaryota</taxon>
        <taxon>Sar</taxon>
        <taxon>Stramenopiles</taxon>
        <taxon>Ochrophyta</taxon>
        <taxon>Bolidophyceae</taxon>
        <taxon>Parmales</taxon>
        <taxon>Triparmaceae</taxon>
        <taxon>Triparma</taxon>
    </lineage>
</organism>
<evidence type="ECO:0000256" key="5">
    <source>
        <dbReference type="ARBA" id="ARBA00022989"/>
    </source>
</evidence>
<evidence type="ECO:0000256" key="8">
    <source>
        <dbReference type="SAM" id="MobiDB-lite"/>
    </source>
</evidence>
<dbReference type="PANTHER" id="PTHR33281:SF19">
    <property type="entry name" value="VOLTAGE-DEPENDENT ANION CHANNEL-FORMING PROTEIN YNEE"/>
    <property type="match status" value="1"/>
</dbReference>
<protein>
    <submittedName>
        <fullName evidence="10">Uncharacterized protein</fullName>
    </submittedName>
</protein>
<proteinExistence type="predicted"/>
<accession>A0A9W7F5N4</accession>
<dbReference type="Proteomes" id="UP001165160">
    <property type="component" value="Unassembled WGS sequence"/>
</dbReference>
<keyword evidence="2" id="KW-0813">Transport</keyword>
<sequence length="489" mass="54819">MRSWRFPTRLLLLLVLLSVLLKSASGFTTSPVTCSHSCTNSCTSTSLSALPWPLRRSGPTPSSSSSSSSSKQPTPLENKWLSWMSQGTPTAGLAKHGKYIPKDKITYRESSSLGGIPRMSRYTAADWLHNVATLPSSSVLRQILGPVTFCFWWGVAVSLIHRILNVYLLKTGHALGSLADHIVITKTPHSLLGSALGLLLVFRTNTAYARFWEGRKIWEQVTSISRDLSRMARLYEKDLGGEKLQRCMGLLAAFPYLLRQRVQPRWLEKKGDFSKYGGDKSTDDEDEDLEEREGDDGEITQAWVNTQKTPWRLLPQGTLDDCISSQNRPLWICDRLGSEFVNIKDSDTFSSRERLVFISMVMKLSDAIGQCERIVQTPVPLNYARHTIRFLTTWCLTLPFAVCGEFGLATGPVMSVVAWTLFGIYEIGVQIEDPFQRTLKLSVICKQIEEEVVGEQWRTRKSAFRGDRGGGREGGDDDSVFSISDNIKY</sequence>
<keyword evidence="4" id="KW-0812">Transmembrane</keyword>
<reference evidence="11" key="1">
    <citation type="journal article" date="2023" name="Commun. Biol.">
        <title>Genome analysis of Parmales, the sister group of diatoms, reveals the evolutionary specialization of diatoms from phago-mixotrophs to photoautotrophs.</title>
        <authorList>
            <person name="Ban H."/>
            <person name="Sato S."/>
            <person name="Yoshikawa S."/>
            <person name="Yamada K."/>
            <person name="Nakamura Y."/>
            <person name="Ichinomiya M."/>
            <person name="Sato N."/>
            <person name="Blanc-Mathieu R."/>
            <person name="Endo H."/>
            <person name="Kuwata A."/>
            <person name="Ogata H."/>
        </authorList>
    </citation>
    <scope>NUCLEOTIDE SEQUENCE [LARGE SCALE GENOMIC DNA]</scope>
    <source>
        <strain evidence="11">NIES 3699</strain>
    </source>
</reference>
<evidence type="ECO:0000256" key="7">
    <source>
        <dbReference type="ARBA" id="ARBA00023136"/>
    </source>
</evidence>
<dbReference type="GO" id="GO:0005886">
    <property type="term" value="C:plasma membrane"/>
    <property type="evidence" value="ECO:0007669"/>
    <property type="project" value="UniProtKB-SubCell"/>
</dbReference>
<evidence type="ECO:0000256" key="2">
    <source>
        <dbReference type="ARBA" id="ARBA00022448"/>
    </source>
</evidence>
<keyword evidence="6" id="KW-0406">Ion transport</keyword>
<keyword evidence="5" id="KW-1133">Transmembrane helix</keyword>
<dbReference type="InterPro" id="IPR044669">
    <property type="entry name" value="YneE/VCCN1/2-like"/>
</dbReference>
<feature type="region of interest" description="Disordered" evidence="8">
    <location>
        <begin position="53"/>
        <end position="76"/>
    </location>
</feature>